<dbReference type="EMBL" id="JOJP01000001">
    <property type="protein sequence ID" value="KEI70796.1"/>
    <property type="molecule type" value="Genomic_DNA"/>
</dbReference>
<dbReference type="PANTHER" id="PTHR30349:SF93">
    <property type="entry name" value="FELS-2 PROPHAGE PROTEIN"/>
    <property type="match status" value="1"/>
</dbReference>
<evidence type="ECO:0000313" key="5">
    <source>
        <dbReference type="Proteomes" id="UP000027997"/>
    </source>
</evidence>
<reference evidence="4 5" key="1">
    <citation type="submission" date="2014-06" db="EMBL/GenBank/DDBJ databases">
        <title>Whole Genome Sequences of Three Symbiotic Endozoicomonas Bacteria.</title>
        <authorList>
            <person name="Neave M.J."/>
            <person name="Apprill A."/>
            <person name="Voolstra C.R."/>
        </authorList>
    </citation>
    <scope>NUCLEOTIDE SEQUENCE [LARGE SCALE GENOMIC DNA]</scope>
    <source>
        <strain evidence="4 5">DSM 22380</strain>
    </source>
</reference>
<comment type="caution">
    <text evidence="4">The sequence shown here is derived from an EMBL/GenBank/DDBJ whole genome shotgun (WGS) entry which is preliminary data.</text>
</comment>
<evidence type="ECO:0000256" key="2">
    <source>
        <dbReference type="ARBA" id="ARBA00023172"/>
    </source>
</evidence>
<evidence type="ECO:0000313" key="4">
    <source>
        <dbReference type="EMBL" id="KEI70796.1"/>
    </source>
</evidence>
<dbReference type="eggNOG" id="COG0582">
    <property type="taxonomic scope" value="Bacteria"/>
</dbReference>
<name>A0A081K9H0_9GAMM</name>
<keyword evidence="5" id="KW-1185">Reference proteome</keyword>
<keyword evidence="1" id="KW-0229">DNA integration</keyword>
<dbReference type="PANTHER" id="PTHR30349">
    <property type="entry name" value="PHAGE INTEGRASE-RELATED"/>
    <property type="match status" value="1"/>
</dbReference>
<dbReference type="GO" id="GO:0003677">
    <property type="term" value="F:DNA binding"/>
    <property type="evidence" value="ECO:0007669"/>
    <property type="project" value="InterPro"/>
</dbReference>
<proteinExistence type="predicted"/>
<dbReference type="Pfam" id="PF00589">
    <property type="entry name" value="Phage_integrase"/>
    <property type="match status" value="1"/>
</dbReference>
<accession>A0A081K9H0</accession>
<dbReference type="RefSeq" id="WP_020580588.1">
    <property type="nucleotide sequence ID" value="NZ_JOJP01000001.1"/>
</dbReference>
<dbReference type="Proteomes" id="UP000027997">
    <property type="component" value="Unassembled WGS sequence"/>
</dbReference>
<dbReference type="InterPro" id="IPR013762">
    <property type="entry name" value="Integrase-like_cat_sf"/>
</dbReference>
<dbReference type="InterPro" id="IPR057084">
    <property type="entry name" value="Int_N"/>
</dbReference>
<dbReference type="AlphaFoldDB" id="A0A081K9H0"/>
<gene>
    <name evidence="4" type="ORF">GV64_08590</name>
</gene>
<dbReference type="CDD" id="cd00796">
    <property type="entry name" value="INT_Rci_Hp1_C"/>
    <property type="match status" value="1"/>
</dbReference>
<dbReference type="Pfam" id="PF24624">
    <property type="entry name" value="Int_N"/>
    <property type="match status" value="1"/>
</dbReference>
<dbReference type="SUPFAM" id="SSF56349">
    <property type="entry name" value="DNA breaking-rejoining enzymes"/>
    <property type="match status" value="1"/>
</dbReference>
<protein>
    <recommendedName>
        <fullName evidence="3">Tyr recombinase domain-containing protein</fullName>
    </recommendedName>
</protein>
<dbReference type="GO" id="GO:0006310">
    <property type="term" value="P:DNA recombination"/>
    <property type="evidence" value="ECO:0007669"/>
    <property type="project" value="UniProtKB-KW"/>
</dbReference>
<dbReference type="InterPro" id="IPR002104">
    <property type="entry name" value="Integrase_catalytic"/>
</dbReference>
<evidence type="ECO:0000259" key="3">
    <source>
        <dbReference type="PROSITE" id="PS51898"/>
    </source>
</evidence>
<dbReference type="Gene3D" id="1.10.443.10">
    <property type="entry name" value="Intergrase catalytic core"/>
    <property type="match status" value="1"/>
</dbReference>
<keyword evidence="2" id="KW-0233">DNA recombination</keyword>
<dbReference type="InterPro" id="IPR050090">
    <property type="entry name" value="Tyrosine_recombinase_XerCD"/>
</dbReference>
<evidence type="ECO:0000256" key="1">
    <source>
        <dbReference type="ARBA" id="ARBA00022908"/>
    </source>
</evidence>
<organism evidence="4 5">
    <name type="scientific">Endozoicomonas elysicola</name>
    <dbReference type="NCBI Taxonomy" id="305900"/>
    <lineage>
        <taxon>Bacteria</taxon>
        <taxon>Pseudomonadati</taxon>
        <taxon>Pseudomonadota</taxon>
        <taxon>Gammaproteobacteria</taxon>
        <taxon>Oceanospirillales</taxon>
        <taxon>Endozoicomonadaceae</taxon>
        <taxon>Endozoicomonas</taxon>
    </lineage>
</organism>
<dbReference type="GO" id="GO:0015074">
    <property type="term" value="P:DNA integration"/>
    <property type="evidence" value="ECO:0007669"/>
    <property type="project" value="UniProtKB-KW"/>
</dbReference>
<dbReference type="STRING" id="305900.GV64_08590"/>
<dbReference type="InterPro" id="IPR011010">
    <property type="entry name" value="DNA_brk_join_enz"/>
</dbReference>
<feature type="domain" description="Tyr recombinase" evidence="3">
    <location>
        <begin position="164"/>
        <end position="326"/>
    </location>
</feature>
<dbReference type="PROSITE" id="PS51898">
    <property type="entry name" value="TYR_RECOMBINASE"/>
    <property type="match status" value="1"/>
</dbReference>
<sequence length="336" mass="39187">MKITKNPETGKWKLDVEISKNKRYRKTCNTKTECLEYYHKIKRMHDDQEVNGSEDKRSLKTIIDIWYEGKGCELIEGERLQRILHALADVIGNPEARSVTPKRFNDYKTIRRMESKNGKKCIADSTLNNYLTYLRCVYNYLFAIGEINYPNPLAKAHRIKVQEPELSYLTCDQIHDLLTVMKEHFQEDHLLLLTKLCLATGARWSEIISRKAYHFKNGQIDLTKTKGKRIRSIPLNKDLYEAARQHLEQHGSFKCTRRGFSKAIKLAGIRLPEGQSSHVLRHTFASHFMMNKGNIIVLQNILGHTDIKLTMKYAKFDPEHFKDAINLNPLTQLERQ</sequence>